<dbReference type="AlphaFoldDB" id="A0A182IF54"/>
<sequence length="59" mass="6434">MVQPFRNATELPEDAPQSTIKSLHLSSGAQRYAAKEAALMALPPQPTMETKQQGLIPLM</sequence>
<dbReference type="EMBL" id="APCN01008300">
    <property type="status" value="NOT_ANNOTATED_CDS"/>
    <property type="molecule type" value="Genomic_DNA"/>
</dbReference>
<accession>A0A182IF54</accession>
<dbReference type="EnsemblMetazoa" id="AARA014124-RA">
    <property type="protein sequence ID" value="AARA014124-PA"/>
    <property type="gene ID" value="AARA014124"/>
</dbReference>
<dbReference type="VEuPathDB" id="VectorBase:AARA014124"/>
<name>A0A182IF54_ANOAR</name>
<organism evidence="1 2">
    <name type="scientific">Anopheles arabiensis</name>
    <name type="common">Mosquito</name>
    <dbReference type="NCBI Taxonomy" id="7173"/>
    <lineage>
        <taxon>Eukaryota</taxon>
        <taxon>Metazoa</taxon>
        <taxon>Ecdysozoa</taxon>
        <taxon>Arthropoda</taxon>
        <taxon>Hexapoda</taxon>
        <taxon>Insecta</taxon>
        <taxon>Pterygota</taxon>
        <taxon>Neoptera</taxon>
        <taxon>Endopterygota</taxon>
        <taxon>Diptera</taxon>
        <taxon>Nematocera</taxon>
        <taxon>Culicoidea</taxon>
        <taxon>Culicidae</taxon>
        <taxon>Anophelinae</taxon>
        <taxon>Anopheles</taxon>
    </lineage>
</organism>
<evidence type="ECO:0000313" key="2">
    <source>
        <dbReference type="Proteomes" id="UP000075840"/>
    </source>
</evidence>
<dbReference type="Proteomes" id="UP000075840">
    <property type="component" value="Unassembled WGS sequence"/>
</dbReference>
<evidence type="ECO:0000313" key="1">
    <source>
        <dbReference type="EnsemblMetazoa" id="AARA014124-PA"/>
    </source>
</evidence>
<reference evidence="1" key="1">
    <citation type="submission" date="2022-08" db="UniProtKB">
        <authorList>
            <consortium name="EnsemblMetazoa"/>
        </authorList>
    </citation>
    <scope>IDENTIFICATION</scope>
    <source>
        <strain evidence="1">Dongola</strain>
    </source>
</reference>
<protein>
    <submittedName>
        <fullName evidence="1">Uncharacterized protein</fullName>
    </submittedName>
</protein>
<keyword evidence="2" id="KW-1185">Reference proteome</keyword>
<proteinExistence type="predicted"/>